<gene>
    <name evidence="2" type="ORF">F383_13961</name>
</gene>
<feature type="region of interest" description="Disordered" evidence="1">
    <location>
        <begin position="96"/>
        <end position="139"/>
    </location>
</feature>
<proteinExistence type="predicted"/>
<keyword evidence="3" id="KW-1185">Reference proteome</keyword>
<evidence type="ECO:0000256" key="1">
    <source>
        <dbReference type="SAM" id="MobiDB-lite"/>
    </source>
</evidence>
<name>A0A0B0NFE9_GOSAR</name>
<feature type="region of interest" description="Disordered" evidence="1">
    <location>
        <begin position="198"/>
        <end position="241"/>
    </location>
</feature>
<dbReference type="Proteomes" id="UP000032142">
    <property type="component" value="Unassembled WGS sequence"/>
</dbReference>
<dbReference type="Gene3D" id="2.40.70.10">
    <property type="entry name" value="Acid Proteases"/>
    <property type="match status" value="1"/>
</dbReference>
<dbReference type="Pfam" id="PF08284">
    <property type="entry name" value="RVP_2"/>
    <property type="match status" value="1"/>
</dbReference>
<accession>A0A0B0NFE9</accession>
<dbReference type="InterPro" id="IPR021109">
    <property type="entry name" value="Peptidase_aspartic_dom_sf"/>
</dbReference>
<dbReference type="AlphaFoldDB" id="A0A0B0NFE9"/>
<evidence type="ECO:0000313" key="3">
    <source>
        <dbReference type="Proteomes" id="UP000032142"/>
    </source>
</evidence>
<organism evidence="2 3">
    <name type="scientific">Gossypium arboreum</name>
    <name type="common">Tree cotton</name>
    <name type="synonym">Gossypium nanking</name>
    <dbReference type="NCBI Taxonomy" id="29729"/>
    <lineage>
        <taxon>Eukaryota</taxon>
        <taxon>Viridiplantae</taxon>
        <taxon>Streptophyta</taxon>
        <taxon>Embryophyta</taxon>
        <taxon>Tracheophyta</taxon>
        <taxon>Spermatophyta</taxon>
        <taxon>Magnoliopsida</taxon>
        <taxon>eudicotyledons</taxon>
        <taxon>Gunneridae</taxon>
        <taxon>Pentapetalae</taxon>
        <taxon>rosids</taxon>
        <taxon>malvids</taxon>
        <taxon>Malvales</taxon>
        <taxon>Malvaceae</taxon>
        <taxon>Malvoideae</taxon>
        <taxon>Gossypium</taxon>
    </lineage>
</organism>
<sequence length="279" mass="31714">MIRREKPPVDKIRKERVEEFRASIDDDPERVESWLENVIRVFDELSFTPEECVKCAVSLLRDLTYQWWNTLVSVPRLLPSRVSVVLNQIGQNARSMMRERKQEVKASSASLRGRPEKNPGSGASSRGAPRVAALRSKGRAPARTYAIRARKEADSSNVITGEVDIILGMDWLTSHSVVMDYRRKVIELKCKGEHRRVKGTRNGRKTEKMGQCKKSTRPGPPHTGRPHGRVNLTESKHESHGWTTHPCLFNRLDHGLKQSHTGVSHGLVLADLQFRKGRF</sequence>
<reference evidence="3" key="1">
    <citation type="submission" date="2014-09" db="EMBL/GenBank/DDBJ databases">
        <authorList>
            <person name="Mudge J."/>
            <person name="Ramaraj T."/>
            <person name="Lindquist I.E."/>
            <person name="Bharti A.K."/>
            <person name="Sundararajan A."/>
            <person name="Cameron C.T."/>
            <person name="Woodward J.E."/>
            <person name="May G.D."/>
            <person name="Brubaker C."/>
            <person name="Broadhvest J."/>
            <person name="Wilkins T.A."/>
        </authorList>
    </citation>
    <scope>NUCLEOTIDE SEQUENCE</scope>
    <source>
        <strain evidence="3">cv. AKA8401</strain>
    </source>
</reference>
<evidence type="ECO:0000313" key="2">
    <source>
        <dbReference type="EMBL" id="KHG11382.1"/>
    </source>
</evidence>
<dbReference type="EMBL" id="KN395733">
    <property type="protein sequence ID" value="KHG11382.1"/>
    <property type="molecule type" value="Genomic_DNA"/>
</dbReference>
<protein>
    <submittedName>
        <fullName evidence="2">Protein DDI1</fullName>
    </submittedName>
</protein>